<keyword evidence="4" id="KW-1185">Reference proteome</keyword>
<dbReference type="RefSeq" id="WP_191189264.1">
    <property type="nucleotide sequence ID" value="NZ_JACWMY010000005.1"/>
</dbReference>
<feature type="transmembrane region" description="Helical" evidence="1">
    <location>
        <begin position="55"/>
        <end position="76"/>
    </location>
</feature>
<feature type="transmembrane region" description="Helical" evidence="1">
    <location>
        <begin position="309"/>
        <end position="330"/>
    </location>
</feature>
<evidence type="ECO:0000313" key="4">
    <source>
        <dbReference type="Proteomes" id="UP000606600"/>
    </source>
</evidence>
<feature type="transmembrane region" description="Helical" evidence="1">
    <location>
        <begin position="247"/>
        <end position="265"/>
    </location>
</feature>
<feature type="transmembrane region" description="Helical" evidence="1">
    <location>
        <begin position="12"/>
        <end position="35"/>
    </location>
</feature>
<feature type="transmembrane region" description="Helical" evidence="1">
    <location>
        <begin position="204"/>
        <end position="226"/>
    </location>
</feature>
<accession>A0ABR7WQL4</accession>
<keyword evidence="3" id="KW-0012">Acyltransferase</keyword>
<dbReference type="Pfam" id="PF01757">
    <property type="entry name" value="Acyl_transf_3"/>
    <property type="match status" value="1"/>
</dbReference>
<proteinExistence type="predicted"/>
<dbReference type="PANTHER" id="PTHR23028:SF53">
    <property type="entry name" value="ACYL_TRANSF_3 DOMAIN-CONTAINING PROTEIN"/>
    <property type="match status" value="1"/>
</dbReference>
<comment type="caution">
    <text evidence="3">The sequence shown here is derived from an EMBL/GenBank/DDBJ whole genome shotgun (WGS) entry which is preliminary data.</text>
</comment>
<keyword evidence="1" id="KW-1133">Transmembrane helix</keyword>
<dbReference type="InterPro" id="IPR050879">
    <property type="entry name" value="Acyltransferase_3"/>
</dbReference>
<dbReference type="Proteomes" id="UP000606600">
    <property type="component" value="Unassembled WGS sequence"/>
</dbReference>
<protein>
    <submittedName>
        <fullName evidence="3">Acyltransferase</fullName>
    </submittedName>
</protein>
<gene>
    <name evidence="3" type="ORF">IDJ77_12370</name>
</gene>
<feature type="transmembrane region" description="Helical" evidence="1">
    <location>
        <begin position="336"/>
        <end position="361"/>
    </location>
</feature>
<keyword evidence="1" id="KW-0472">Membrane</keyword>
<dbReference type="GO" id="GO:0016746">
    <property type="term" value="F:acyltransferase activity"/>
    <property type="evidence" value="ECO:0007669"/>
    <property type="project" value="UniProtKB-KW"/>
</dbReference>
<sequence>MSGEAESVPKKAYLYFANLDGIRAIAALMVVLSHIQLHKKLQGIQHQDLIDFKNFGKIGVTIFFTLSGFLITYLLLEEKKRFKKVSFKAFYIRRILRIWPLYFLLILVGFFVYPAEGSMHALWLSLFLMPNVAFCMKLLPNIFDPIWSIGVEEQFYIFHPHIFRQKKVQNILYTLTGILIVLVALNLTVRYYQYQSQFLLNLDLFLYFTRFDDMMIGAIVALLYFNTKNNCFTFGFQSAFNLLLNKYFQMALAAAFIAFICLFVHKEIGQGDLIISAFSALMMVYLCEPGTTNAFFGNKAVAYCGKISYGIYLLHKYPLMLMLYIVRNYIPPASTFWQTIILYLGTIVLVVLLASVSYFGFERYFLRMKSRFQKITSNKLAATNAA</sequence>
<dbReference type="InterPro" id="IPR002656">
    <property type="entry name" value="Acyl_transf_3_dom"/>
</dbReference>
<name>A0ABR7WQL4_9SPHI</name>
<evidence type="ECO:0000256" key="1">
    <source>
        <dbReference type="SAM" id="Phobius"/>
    </source>
</evidence>
<feature type="transmembrane region" description="Helical" evidence="1">
    <location>
        <begin position="171"/>
        <end position="192"/>
    </location>
</feature>
<dbReference type="PANTHER" id="PTHR23028">
    <property type="entry name" value="ACETYLTRANSFERASE"/>
    <property type="match status" value="1"/>
</dbReference>
<keyword evidence="1" id="KW-0812">Transmembrane</keyword>
<feature type="transmembrane region" description="Helical" evidence="1">
    <location>
        <begin position="121"/>
        <end position="139"/>
    </location>
</feature>
<keyword evidence="3" id="KW-0808">Transferase</keyword>
<feature type="transmembrane region" description="Helical" evidence="1">
    <location>
        <begin position="271"/>
        <end position="288"/>
    </location>
</feature>
<evidence type="ECO:0000259" key="2">
    <source>
        <dbReference type="Pfam" id="PF01757"/>
    </source>
</evidence>
<feature type="domain" description="Acyltransferase 3" evidence="2">
    <location>
        <begin position="17"/>
        <end position="354"/>
    </location>
</feature>
<feature type="transmembrane region" description="Helical" evidence="1">
    <location>
        <begin position="96"/>
        <end position="115"/>
    </location>
</feature>
<dbReference type="EMBL" id="JACWMY010000005">
    <property type="protein sequence ID" value="MBD1364606.1"/>
    <property type="molecule type" value="Genomic_DNA"/>
</dbReference>
<reference evidence="3 4" key="1">
    <citation type="submission" date="2020-09" db="EMBL/GenBank/DDBJ databases">
        <title>Novel species of Mucilaginibacter isolated from a glacier on the Tibetan Plateau.</title>
        <authorList>
            <person name="Liu Q."/>
            <person name="Xin Y.-H."/>
        </authorList>
    </citation>
    <scope>NUCLEOTIDE SEQUENCE [LARGE SCALE GENOMIC DNA]</scope>
    <source>
        <strain evidence="3 4">ZT4R22</strain>
    </source>
</reference>
<organism evidence="3 4">
    <name type="scientific">Mucilaginibacter pankratovii</name>
    <dbReference type="NCBI Taxonomy" id="2772110"/>
    <lineage>
        <taxon>Bacteria</taxon>
        <taxon>Pseudomonadati</taxon>
        <taxon>Bacteroidota</taxon>
        <taxon>Sphingobacteriia</taxon>
        <taxon>Sphingobacteriales</taxon>
        <taxon>Sphingobacteriaceae</taxon>
        <taxon>Mucilaginibacter</taxon>
    </lineage>
</organism>
<evidence type="ECO:0000313" key="3">
    <source>
        <dbReference type="EMBL" id="MBD1364606.1"/>
    </source>
</evidence>